<comment type="similarity">
    <text evidence="3 13">Belongs to the phosphohexose mutase family.</text>
</comment>
<keyword evidence="8 13" id="KW-0460">Magnesium</keyword>
<evidence type="ECO:0000256" key="8">
    <source>
        <dbReference type="ARBA" id="ARBA00022842"/>
    </source>
</evidence>
<gene>
    <name evidence="18" type="ORF">INT44_001451</name>
</gene>
<protein>
    <recommendedName>
        <fullName evidence="4">phosphoglucomutase (alpha-D-glucose-1,6-bisphosphate-dependent)</fullName>
        <ecNumber evidence="4">5.4.2.2</ecNumber>
    </recommendedName>
</protein>
<comment type="catalytic activity">
    <reaction evidence="12">
        <text>O-phospho-L-seryl-[protein] + alpha-D-glucose 1-phosphate = alpha-D-glucose 1,6-bisphosphate + L-seryl-[protein]</text>
        <dbReference type="Rhea" id="RHEA:68748"/>
        <dbReference type="Rhea" id="RHEA-COMP:9863"/>
        <dbReference type="Rhea" id="RHEA-COMP:11604"/>
        <dbReference type="ChEBI" id="CHEBI:29999"/>
        <dbReference type="ChEBI" id="CHEBI:58392"/>
        <dbReference type="ChEBI" id="CHEBI:58601"/>
        <dbReference type="ChEBI" id="CHEBI:83421"/>
    </reaction>
</comment>
<comment type="caution">
    <text evidence="18">The sequence shown here is derived from an EMBL/GenBank/DDBJ whole genome shotgun (WGS) entry which is preliminary data.</text>
</comment>
<sequence>GQNLALVILSLSSSLTNMSVNVKTVPTTPFEGQKPGTSGLRKRVKVFQQENYTENFVQATLQAIPEPGGAKGATLVIGGDGRYYIPEALQIIAKLSAGAGVSKLIVGQNGILSTPAASNLIRKFKATGGILLTASHNPGGPNNDFGIKYNVSNGGPAPESVTNKIYEITKTIKELYIADIPKVDFTTIGSTKVGDMTIDVIDSTEDYVELMKSIFDFDALREFFKTNPNYRILFDGMNGVTGPYGYHLFVKELGLPESSVMNFKPLSDFGGGHPDPNLTYAHELVERVEKEGIDFGAASDGDGDRNMIIGKGAFVTPSDSVAIIAHYAKAAIPYFQKNGVNGLARSMPTSQAIDLVAKQQGLEHFEVPTGWKFFGNLMDAGRCSICGEESFGTGSDHIREKDGLWAVIAWLSIIAYANKEKLATSVHDILQLHYKQYGRNFFSRYDYEEVESKGATEMVERLQGQIQSGELKGKTFGNFKIAFVDDFEYNDPIDKSVSSNQGVRIVFEDGSRVIIRLSGTGSQGATVRLYVEKYSNNVAEYDADTQKALKPLIDQALAISQLKEFTGRDTPTVIT</sequence>
<evidence type="ECO:0000313" key="18">
    <source>
        <dbReference type="EMBL" id="KAG2178301.1"/>
    </source>
</evidence>
<dbReference type="SUPFAM" id="SSF53738">
    <property type="entry name" value="Phosphoglucomutase, first 3 domains"/>
    <property type="match status" value="3"/>
</dbReference>
<keyword evidence="19" id="KW-1185">Reference proteome</keyword>
<feature type="domain" description="Alpha-D-phosphohexomutase alpha/beta/alpha" evidence="17">
    <location>
        <begin position="320"/>
        <end position="429"/>
    </location>
</feature>
<feature type="non-terminal residue" evidence="18">
    <location>
        <position position="1"/>
    </location>
</feature>
<dbReference type="GO" id="GO:0004614">
    <property type="term" value="F:phosphoglucomutase activity"/>
    <property type="evidence" value="ECO:0007669"/>
    <property type="project" value="UniProtKB-EC"/>
</dbReference>
<dbReference type="GO" id="GO:0005829">
    <property type="term" value="C:cytosol"/>
    <property type="evidence" value="ECO:0007669"/>
    <property type="project" value="TreeGrafter"/>
</dbReference>
<evidence type="ECO:0000259" key="15">
    <source>
        <dbReference type="Pfam" id="PF02878"/>
    </source>
</evidence>
<feature type="domain" description="Alpha-D-phosphohexomutase alpha/beta/alpha" evidence="15">
    <location>
        <begin position="33"/>
        <end position="174"/>
    </location>
</feature>
<dbReference type="FunFam" id="3.40.120.10:FF:000004">
    <property type="entry name" value="Phosphoglucomutase 5"/>
    <property type="match status" value="1"/>
</dbReference>
<proteinExistence type="inferred from homology"/>
<dbReference type="InterPro" id="IPR005841">
    <property type="entry name" value="Alpha-D-phosphohexomutase_SF"/>
</dbReference>
<evidence type="ECO:0000256" key="14">
    <source>
        <dbReference type="SAM" id="SignalP"/>
    </source>
</evidence>
<dbReference type="PROSITE" id="PS00710">
    <property type="entry name" value="PGM_PMM"/>
    <property type="match status" value="1"/>
</dbReference>
<dbReference type="Pfam" id="PF02878">
    <property type="entry name" value="PGM_PMM_I"/>
    <property type="match status" value="1"/>
</dbReference>
<evidence type="ECO:0000313" key="19">
    <source>
        <dbReference type="Proteomes" id="UP000612746"/>
    </source>
</evidence>
<evidence type="ECO:0000256" key="12">
    <source>
        <dbReference type="ARBA" id="ARBA00049409"/>
    </source>
</evidence>
<dbReference type="InterPro" id="IPR016066">
    <property type="entry name" value="A-D-PHexomutase_CS"/>
</dbReference>
<dbReference type="InterPro" id="IPR036900">
    <property type="entry name" value="A-D-PHexomutase_C_sf"/>
</dbReference>
<dbReference type="GO" id="GO:0006006">
    <property type="term" value="P:glucose metabolic process"/>
    <property type="evidence" value="ECO:0007669"/>
    <property type="project" value="UniProtKB-KW"/>
</dbReference>
<evidence type="ECO:0000256" key="2">
    <source>
        <dbReference type="ARBA" id="ARBA00001946"/>
    </source>
</evidence>
<evidence type="ECO:0000256" key="10">
    <source>
        <dbReference type="ARBA" id="ARBA00023277"/>
    </source>
</evidence>
<dbReference type="Proteomes" id="UP000612746">
    <property type="component" value="Unassembled WGS sequence"/>
</dbReference>
<dbReference type="InterPro" id="IPR005844">
    <property type="entry name" value="A-D-PHexomutase_a/b/a-I"/>
</dbReference>
<dbReference type="Pfam" id="PF24947">
    <property type="entry name" value="PGM1_C_vert_fung"/>
    <property type="match status" value="1"/>
</dbReference>
<evidence type="ECO:0000259" key="17">
    <source>
        <dbReference type="Pfam" id="PF02880"/>
    </source>
</evidence>
<keyword evidence="9" id="KW-0413">Isomerase</keyword>
<comment type="cofactor">
    <cofactor evidence="2">
        <name>Mg(2+)</name>
        <dbReference type="ChEBI" id="CHEBI:18420"/>
    </cofactor>
</comment>
<dbReference type="PANTHER" id="PTHR22573">
    <property type="entry name" value="PHOSPHOHEXOMUTASE FAMILY MEMBER"/>
    <property type="match status" value="1"/>
</dbReference>
<evidence type="ECO:0000256" key="6">
    <source>
        <dbReference type="ARBA" id="ARBA00022553"/>
    </source>
</evidence>
<keyword evidence="5" id="KW-0313">Glucose metabolism</keyword>
<dbReference type="FunFam" id="3.40.120.10:FF:000006">
    <property type="entry name" value="Phosphoglucomutase PgmA"/>
    <property type="match status" value="1"/>
</dbReference>
<evidence type="ECO:0000256" key="3">
    <source>
        <dbReference type="ARBA" id="ARBA00010231"/>
    </source>
</evidence>
<dbReference type="AlphaFoldDB" id="A0A8H7PQM2"/>
<keyword evidence="6" id="KW-0597">Phosphoprotein</keyword>
<dbReference type="NCBIfam" id="NF005737">
    <property type="entry name" value="PRK07564.1-1"/>
    <property type="match status" value="1"/>
</dbReference>
<dbReference type="EC" id="5.4.2.2" evidence="4"/>
<feature type="domain" description="Alpha-D-phosphohexomutase alpha/beta/alpha" evidence="16">
    <location>
        <begin position="206"/>
        <end position="309"/>
    </location>
</feature>
<dbReference type="EMBL" id="JAEPRA010000011">
    <property type="protein sequence ID" value="KAG2178301.1"/>
    <property type="molecule type" value="Genomic_DNA"/>
</dbReference>
<keyword evidence="7 13" id="KW-0479">Metal-binding</keyword>
<dbReference type="InterPro" id="IPR016055">
    <property type="entry name" value="A-D-PHexomutase_a/b/a-I/II/III"/>
</dbReference>
<keyword evidence="10" id="KW-0119">Carbohydrate metabolism</keyword>
<evidence type="ECO:0000256" key="5">
    <source>
        <dbReference type="ARBA" id="ARBA00022526"/>
    </source>
</evidence>
<dbReference type="Pfam" id="PF02880">
    <property type="entry name" value="PGM_PMM_III"/>
    <property type="match status" value="1"/>
</dbReference>
<feature type="chain" id="PRO_5034678770" description="phosphoglucomutase (alpha-D-glucose-1,6-bisphosphate-dependent)" evidence="14">
    <location>
        <begin position="19"/>
        <end position="575"/>
    </location>
</feature>
<dbReference type="OrthoDB" id="2291at2759"/>
<dbReference type="InterPro" id="IPR005845">
    <property type="entry name" value="A-D-PHexomutase_a/b/a-II"/>
</dbReference>
<evidence type="ECO:0000256" key="13">
    <source>
        <dbReference type="RuleBase" id="RU004326"/>
    </source>
</evidence>
<dbReference type="Gene3D" id="3.40.120.10">
    <property type="entry name" value="Alpha-D-Glucose-1,6-Bisphosphate, subunit A, domain 3"/>
    <property type="match status" value="3"/>
</dbReference>
<dbReference type="PANTHER" id="PTHR22573:SF2">
    <property type="entry name" value="PHOSPHOGLUCOMUTASE"/>
    <property type="match status" value="1"/>
</dbReference>
<evidence type="ECO:0000256" key="1">
    <source>
        <dbReference type="ARBA" id="ARBA00000443"/>
    </source>
</evidence>
<dbReference type="InterPro" id="IPR005846">
    <property type="entry name" value="A-D-PHexomutase_a/b/a-III"/>
</dbReference>
<evidence type="ECO:0000256" key="9">
    <source>
        <dbReference type="ARBA" id="ARBA00023235"/>
    </source>
</evidence>
<dbReference type="PRINTS" id="PR00509">
    <property type="entry name" value="PGMPMM"/>
</dbReference>
<evidence type="ECO:0000256" key="4">
    <source>
        <dbReference type="ARBA" id="ARBA00012728"/>
    </source>
</evidence>
<evidence type="ECO:0000256" key="11">
    <source>
        <dbReference type="ARBA" id="ARBA00049318"/>
    </source>
</evidence>
<dbReference type="FunFam" id="3.30.310.50:FF:000002">
    <property type="entry name" value="Phosphoglucomutase 5"/>
    <property type="match status" value="1"/>
</dbReference>
<reference evidence="18" key="1">
    <citation type="submission" date="2020-12" db="EMBL/GenBank/DDBJ databases">
        <title>Metabolic potential, ecology and presence of endohyphal bacteria is reflected in genomic diversity of Mucoromycotina.</title>
        <authorList>
            <person name="Muszewska A."/>
            <person name="Okrasinska A."/>
            <person name="Steczkiewicz K."/>
            <person name="Drgas O."/>
            <person name="Orlowska M."/>
            <person name="Perlinska-Lenart U."/>
            <person name="Aleksandrzak-Piekarczyk T."/>
            <person name="Szatraj K."/>
            <person name="Zielenkiewicz U."/>
            <person name="Pilsyk S."/>
            <person name="Malc E."/>
            <person name="Mieczkowski P."/>
            <person name="Kruszewska J.S."/>
            <person name="Biernat P."/>
            <person name="Pawlowska J."/>
        </authorList>
    </citation>
    <scope>NUCLEOTIDE SEQUENCE</scope>
    <source>
        <strain evidence="18">WA0000051536</strain>
    </source>
</reference>
<dbReference type="CDD" id="cd03085">
    <property type="entry name" value="PGM1"/>
    <property type="match status" value="1"/>
</dbReference>
<comment type="catalytic activity">
    <reaction evidence="11">
        <text>alpha-D-glucose 1,6-bisphosphate + L-seryl-[protein] = O-phospho-L-seryl-[protein] + alpha-D-glucose 6-phosphate</text>
        <dbReference type="Rhea" id="RHEA:68752"/>
        <dbReference type="Rhea" id="RHEA-COMP:9863"/>
        <dbReference type="Rhea" id="RHEA-COMP:11604"/>
        <dbReference type="ChEBI" id="CHEBI:29999"/>
        <dbReference type="ChEBI" id="CHEBI:58225"/>
        <dbReference type="ChEBI" id="CHEBI:58392"/>
        <dbReference type="ChEBI" id="CHEBI:83421"/>
    </reaction>
</comment>
<dbReference type="InterPro" id="IPR045244">
    <property type="entry name" value="PGM"/>
</dbReference>
<feature type="signal peptide" evidence="14">
    <location>
        <begin position="1"/>
        <end position="18"/>
    </location>
</feature>
<name>A0A8H7PQM2_9FUNG</name>
<dbReference type="FunFam" id="3.40.120.10:FF:000005">
    <property type="entry name" value="Phosphoglucomutase 5"/>
    <property type="match status" value="1"/>
</dbReference>
<evidence type="ECO:0000256" key="7">
    <source>
        <dbReference type="ARBA" id="ARBA00022723"/>
    </source>
</evidence>
<organism evidence="18 19">
    <name type="scientific">Umbelopsis vinacea</name>
    <dbReference type="NCBI Taxonomy" id="44442"/>
    <lineage>
        <taxon>Eukaryota</taxon>
        <taxon>Fungi</taxon>
        <taxon>Fungi incertae sedis</taxon>
        <taxon>Mucoromycota</taxon>
        <taxon>Mucoromycotina</taxon>
        <taxon>Umbelopsidomycetes</taxon>
        <taxon>Umbelopsidales</taxon>
        <taxon>Umbelopsidaceae</taxon>
        <taxon>Umbelopsis</taxon>
    </lineage>
</organism>
<evidence type="ECO:0000259" key="16">
    <source>
        <dbReference type="Pfam" id="PF02879"/>
    </source>
</evidence>
<keyword evidence="14" id="KW-0732">Signal</keyword>
<dbReference type="Gene3D" id="3.30.310.50">
    <property type="entry name" value="Alpha-D-phosphohexomutase, C-terminal domain"/>
    <property type="match status" value="1"/>
</dbReference>
<comment type="catalytic activity">
    <reaction evidence="1">
        <text>alpha-D-glucose 1-phosphate = alpha-D-glucose 6-phosphate</text>
        <dbReference type="Rhea" id="RHEA:23536"/>
        <dbReference type="ChEBI" id="CHEBI:58225"/>
        <dbReference type="ChEBI" id="CHEBI:58601"/>
        <dbReference type="EC" id="5.4.2.2"/>
    </reaction>
</comment>
<dbReference type="SUPFAM" id="SSF55957">
    <property type="entry name" value="Phosphoglucomutase, C-terminal domain"/>
    <property type="match status" value="1"/>
</dbReference>
<dbReference type="Pfam" id="PF02879">
    <property type="entry name" value="PGM_PMM_II"/>
    <property type="match status" value="1"/>
</dbReference>
<dbReference type="GO" id="GO:0000287">
    <property type="term" value="F:magnesium ion binding"/>
    <property type="evidence" value="ECO:0007669"/>
    <property type="project" value="InterPro"/>
</dbReference>
<accession>A0A8H7PQM2</accession>